<dbReference type="Proteomes" id="UP000322000">
    <property type="component" value="Chromosome 8"/>
</dbReference>
<keyword evidence="2" id="KW-1133">Transmembrane helix</keyword>
<dbReference type="AlphaFoldDB" id="A0A7E5VTU3"/>
<feature type="transmembrane region" description="Helical" evidence="2">
    <location>
        <begin position="7"/>
        <end position="26"/>
    </location>
</feature>
<evidence type="ECO:0000256" key="1">
    <source>
        <dbReference type="SAM" id="MobiDB-lite"/>
    </source>
</evidence>
<evidence type="ECO:0000313" key="4">
    <source>
        <dbReference type="RefSeq" id="XP_026731763.1"/>
    </source>
</evidence>
<feature type="compositionally biased region" description="Polar residues" evidence="1">
    <location>
        <begin position="122"/>
        <end position="134"/>
    </location>
</feature>
<sequence length="255" mass="29498">MIAVEKYIYIFSSVLLIVVQLNAVTVNPGLCPTNKIAPHRRQADWEQSGPRTFGLIHDLFVPPRRPQKPNPYNDLEEPPQEEDPEDCGEIEDYDETDLSSITPGGQKKKQDRNDRYFFGNDYINSQNQYPGQNQYPSSPYRPLRPTRPPYNFEGNYGSNYYRPSSNHIKPVQENYYDRPQSVYRPGVIGGALGHIVGYPTVRPTTEDPIRRKHGYHVRFPKNDAHINRRLSRSQPSQQTHHAPNIFGSFFDLLFH</sequence>
<accession>A0A7E5VTU3</accession>
<keyword evidence="3" id="KW-1185">Reference proteome</keyword>
<name>A0A7E5VTU3_TRINI</name>
<dbReference type="OrthoDB" id="443318at2759"/>
<dbReference type="GeneID" id="113496673"/>
<dbReference type="RefSeq" id="XP_026731763.1">
    <property type="nucleotide sequence ID" value="XM_026875962.1"/>
</dbReference>
<evidence type="ECO:0000256" key="2">
    <source>
        <dbReference type="SAM" id="Phobius"/>
    </source>
</evidence>
<feature type="region of interest" description="Disordered" evidence="1">
    <location>
        <begin position="60"/>
        <end position="142"/>
    </location>
</feature>
<gene>
    <name evidence="4" type="primary">LOC113496673</name>
</gene>
<proteinExistence type="predicted"/>
<organism evidence="3 4">
    <name type="scientific">Trichoplusia ni</name>
    <name type="common">Cabbage looper</name>
    <dbReference type="NCBI Taxonomy" id="7111"/>
    <lineage>
        <taxon>Eukaryota</taxon>
        <taxon>Metazoa</taxon>
        <taxon>Ecdysozoa</taxon>
        <taxon>Arthropoda</taxon>
        <taxon>Hexapoda</taxon>
        <taxon>Insecta</taxon>
        <taxon>Pterygota</taxon>
        <taxon>Neoptera</taxon>
        <taxon>Endopterygota</taxon>
        <taxon>Lepidoptera</taxon>
        <taxon>Glossata</taxon>
        <taxon>Ditrysia</taxon>
        <taxon>Noctuoidea</taxon>
        <taxon>Noctuidae</taxon>
        <taxon>Plusiinae</taxon>
        <taxon>Trichoplusia</taxon>
    </lineage>
</organism>
<feature type="compositionally biased region" description="Acidic residues" evidence="1">
    <location>
        <begin position="74"/>
        <end position="97"/>
    </location>
</feature>
<evidence type="ECO:0000313" key="3">
    <source>
        <dbReference type="Proteomes" id="UP000322000"/>
    </source>
</evidence>
<dbReference type="KEGG" id="tnl:113496673"/>
<dbReference type="InParanoid" id="A0A7E5VTU3"/>
<reference evidence="4" key="1">
    <citation type="submission" date="2025-08" db="UniProtKB">
        <authorList>
            <consortium name="RefSeq"/>
        </authorList>
    </citation>
    <scope>IDENTIFICATION</scope>
</reference>
<protein>
    <submittedName>
        <fullName evidence="4">Uncharacterized protein LOC113496673</fullName>
    </submittedName>
</protein>
<keyword evidence="2" id="KW-0472">Membrane</keyword>
<keyword evidence="2" id="KW-0812">Transmembrane</keyword>